<comment type="catalytic activity">
    <reaction evidence="16 17">
        <text>L-seryl-[protein] + ATP = O-phospho-L-seryl-[protein] + ADP + H(+)</text>
        <dbReference type="Rhea" id="RHEA:17989"/>
        <dbReference type="Rhea" id="RHEA-COMP:9863"/>
        <dbReference type="Rhea" id="RHEA-COMP:11604"/>
        <dbReference type="ChEBI" id="CHEBI:15378"/>
        <dbReference type="ChEBI" id="CHEBI:29999"/>
        <dbReference type="ChEBI" id="CHEBI:30616"/>
        <dbReference type="ChEBI" id="CHEBI:83421"/>
        <dbReference type="ChEBI" id="CHEBI:456216"/>
        <dbReference type="EC" id="2.7.11.1"/>
    </reaction>
</comment>
<dbReference type="PROSITE" id="PS50011">
    <property type="entry name" value="PROTEIN_KINASE_DOM"/>
    <property type="match status" value="1"/>
</dbReference>
<dbReference type="GO" id="GO:0005524">
    <property type="term" value="F:ATP binding"/>
    <property type="evidence" value="ECO:0007669"/>
    <property type="project" value="UniProtKB-UniRule"/>
</dbReference>
<dbReference type="GO" id="GO:0016020">
    <property type="term" value="C:membrane"/>
    <property type="evidence" value="ECO:0007669"/>
    <property type="project" value="UniProtKB-SubCell"/>
</dbReference>
<evidence type="ECO:0000256" key="17">
    <source>
        <dbReference type="PIRNR" id="PIRNR000641"/>
    </source>
</evidence>
<keyword evidence="3" id="KW-0245">EGF-like domain</keyword>
<keyword evidence="14" id="KW-0325">Glycoprotein</keyword>
<dbReference type="PROSITE" id="PS50948">
    <property type="entry name" value="PAN"/>
    <property type="match status" value="1"/>
</dbReference>
<evidence type="ECO:0000313" key="24">
    <source>
        <dbReference type="EMBL" id="KAK6938639.1"/>
    </source>
</evidence>
<dbReference type="EMBL" id="JBAMMX010000006">
    <property type="protein sequence ID" value="KAK6938639.1"/>
    <property type="molecule type" value="Genomic_DNA"/>
</dbReference>
<feature type="signal peptide" evidence="20">
    <location>
        <begin position="1"/>
        <end position="18"/>
    </location>
</feature>
<dbReference type="PROSITE" id="PS00108">
    <property type="entry name" value="PROTEIN_KINASE_ST"/>
    <property type="match status" value="1"/>
</dbReference>
<comment type="caution">
    <text evidence="24">The sequence shown here is derived from an EMBL/GenBank/DDBJ whole genome shotgun (WGS) entry which is preliminary data.</text>
</comment>
<feature type="binding site" evidence="18">
    <location>
        <position position="531"/>
    </location>
    <ligand>
        <name>ATP</name>
        <dbReference type="ChEBI" id="CHEBI:30616"/>
    </ligand>
</feature>
<dbReference type="InterPro" id="IPR024171">
    <property type="entry name" value="SRK-like_kinase"/>
</dbReference>
<dbReference type="Gene3D" id="3.30.200.20">
    <property type="entry name" value="Phosphorylase Kinase, domain 1"/>
    <property type="match status" value="1"/>
</dbReference>
<proteinExistence type="inferred from homology"/>
<evidence type="ECO:0000256" key="1">
    <source>
        <dbReference type="ARBA" id="ARBA00004479"/>
    </source>
</evidence>
<evidence type="ECO:0000256" key="14">
    <source>
        <dbReference type="ARBA" id="ARBA00023180"/>
    </source>
</evidence>
<dbReference type="InterPro" id="IPR011009">
    <property type="entry name" value="Kinase-like_dom_sf"/>
</dbReference>
<dbReference type="SMART" id="SM00108">
    <property type="entry name" value="B_lectin"/>
    <property type="match status" value="1"/>
</dbReference>
<organism evidence="24 25">
    <name type="scientific">Dillenia turbinata</name>
    <dbReference type="NCBI Taxonomy" id="194707"/>
    <lineage>
        <taxon>Eukaryota</taxon>
        <taxon>Viridiplantae</taxon>
        <taxon>Streptophyta</taxon>
        <taxon>Embryophyta</taxon>
        <taxon>Tracheophyta</taxon>
        <taxon>Spermatophyta</taxon>
        <taxon>Magnoliopsida</taxon>
        <taxon>eudicotyledons</taxon>
        <taxon>Gunneridae</taxon>
        <taxon>Pentapetalae</taxon>
        <taxon>Dilleniales</taxon>
        <taxon>Dilleniaceae</taxon>
        <taxon>Dillenia</taxon>
    </lineage>
</organism>
<dbReference type="Proteomes" id="UP001370490">
    <property type="component" value="Unassembled WGS sequence"/>
</dbReference>
<evidence type="ECO:0000256" key="15">
    <source>
        <dbReference type="ARBA" id="ARBA00047899"/>
    </source>
</evidence>
<keyword evidence="9 17" id="KW-0067">ATP-binding</keyword>
<keyword evidence="25" id="KW-1185">Reference proteome</keyword>
<feature type="domain" description="Protein kinase" evidence="21">
    <location>
        <begin position="503"/>
        <end position="791"/>
    </location>
</feature>
<feature type="transmembrane region" description="Helical" evidence="19">
    <location>
        <begin position="449"/>
        <end position="470"/>
    </location>
</feature>
<evidence type="ECO:0000256" key="20">
    <source>
        <dbReference type="SAM" id="SignalP"/>
    </source>
</evidence>
<dbReference type="SMART" id="SM00220">
    <property type="entry name" value="S_TKc"/>
    <property type="match status" value="1"/>
</dbReference>
<comment type="catalytic activity">
    <reaction evidence="15 17">
        <text>L-threonyl-[protein] + ATP = O-phospho-L-threonyl-[protein] + ADP + H(+)</text>
        <dbReference type="Rhea" id="RHEA:46608"/>
        <dbReference type="Rhea" id="RHEA-COMP:11060"/>
        <dbReference type="Rhea" id="RHEA-COMP:11605"/>
        <dbReference type="ChEBI" id="CHEBI:15378"/>
        <dbReference type="ChEBI" id="CHEBI:30013"/>
        <dbReference type="ChEBI" id="CHEBI:30616"/>
        <dbReference type="ChEBI" id="CHEBI:61977"/>
        <dbReference type="ChEBI" id="CHEBI:456216"/>
        <dbReference type="EC" id="2.7.11.1"/>
    </reaction>
</comment>
<protein>
    <recommendedName>
        <fullName evidence="17">Receptor-like serine/threonine-protein kinase</fullName>
        <ecNumber evidence="17">2.7.11.1</ecNumber>
    </recommendedName>
</protein>
<evidence type="ECO:0000259" key="23">
    <source>
        <dbReference type="PROSITE" id="PS50948"/>
    </source>
</evidence>
<dbReference type="CDD" id="cd01098">
    <property type="entry name" value="PAN_AP_plant"/>
    <property type="match status" value="1"/>
</dbReference>
<evidence type="ECO:0000256" key="6">
    <source>
        <dbReference type="ARBA" id="ARBA00022729"/>
    </source>
</evidence>
<evidence type="ECO:0000256" key="5">
    <source>
        <dbReference type="ARBA" id="ARBA00022692"/>
    </source>
</evidence>
<feature type="domain" description="Bulb-type lectin" evidence="22">
    <location>
        <begin position="20"/>
        <end position="142"/>
    </location>
</feature>
<dbReference type="GO" id="GO:0048544">
    <property type="term" value="P:recognition of pollen"/>
    <property type="evidence" value="ECO:0007669"/>
    <property type="project" value="InterPro"/>
</dbReference>
<dbReference type="InterPro" id="IPR008271">
    <property type="entry name" value="Ser/Thr_kinase_AS"/>
</dbReference>
<dbReference type="Pfam" id="PF00069">
    <property type="entry name" value="Pkinase"/>
    <property type="match status" value="1"/>
</dbReference>
<comment type="subcellular location">
    <subcellularLocation>
        <location evidence="1">Membrane</location>
        <topology evidence="1">Single-pass type I membrane protein</topology>
    </subcellularLocation>
</comment>
<evidence type="ECO:0000256" key="3">
    <source>
        <dbReference type="ARBA" id="ARBA00022536"/>
    </source>
</evidence>
<feature type="chain" id="PRO_5042818354" description="Receptor-like serine/threonine-protein kinase" evidence="20">
    <location>
        <begin position="19"/>
        <end position="791"/>
    </location>
</feature>
<keyword evidence="6 20" id="KW-0732">Signal</keyword>
<dbReference type="CDD" id="cd00028">
    <property type="entry name" value="B_lectin"/>
    <property type="match status" value="1"/>
</dbReference>
<evidence type="ECO:0000256" key="9">
    <source>
        <dbReference type="ARBA" id="ARBA00022840"/>
    </source>
</evidence>
<keyword evidence="13" id="KW-0675">Receptor</keyword>
<feature type="domain" description="Apple" evidence="23">
    <location>
        <begin position="327"/>
        <end position="408"/>
    </location>
</feature>
<sequence>MGITILFLVLSSISPCLCSSNILDRGSSLSVEDSDSILTSPNGHFSAGFYSAGENAFSFAIWFTKSYPPTVVWMANRDLPVNGKASKITFSSNSNLILTDAGKCTVWSTNTASVSPAQLELYNNGNLALHTEDGLVLWQSFDHPTDTLLPQQPLRKNPTLISSRSPTNYSSGFYKFYFDNDNVLRLYFDGHDISSIYWPDPGLVSWDAGRSTYNNTRIAVLDISGLFMSSDHLTFTAADYGIGPQRILRIDYDGNIRLYSLDETTRNWSVTWQALLEGCQVHGICGPNSLCTYDHATGRKCSCVNGFRMKNSSDWSYGCEPEFNLSCNQSEAGFVKLPHVEFYGYDYGYYPNYTYEECRKLCLELCNCKAFLLKFGKRGNFYSCYPKTQLLNGYRSSNFNGTMYLKLPKNRVSSSYDAVRAYELNCSDTDPIQLYRNYKKNGKNGSLNFLLWFACVVGALEVLGIIFVLFKIQQSSGAAVEGYGLANAGFKRFTYDELHKATRGFSKEIGRGGGGAVYKGVLPDNRIAAIKRLTEAYQGEAEFLAEVRTIGRLNHMNLIDMWGYCAEGKHRLLVYEYMEHGSLADNLSSNSLDWNMRFEIAVGMARGLAYLHEECLEWVLHCDVKPQNILLDSNYHPKVADFGLSKLLNRAGGENSSFSQIRGTRGYMAPEWVFKLPITSKVDVYSFGIVVLEMVTGRKATELHVTDSEGDSVSEKKELVNWMKGKINGASTNKFCIEDIINPSVGDKWDAQQLQRLVGVALQCVRPDKDGRPTMSQVVKMLRCDDDSSSS</sequence>
<dbReference type="Pfam" id="PF08276">
    <property type="entry name" value="PAN_2"/>
    <property type="match status" value="1"/>
</dbReference>
<dbReference type="AlphaFoldDB" id="A0AAN8ZF84"/>
<dbReference type="CDD" id="cd14066">
    <property type="entry name" value="STKc_IRAK"/>
    <property type="match status" value="1"/>
</dbReference>
<keyword evidence="4 17" id="KW-0808">Transferase</keyword>
<dbReference type="PROSITE" id="PS00107">
    <property type="entry name" value="PROTEIN_KINASE_ATP"/>
    <property type="match status" value="1"/>
</dbReference>
<dbReference type="Pfam" id="PF00954">
    <property type="entry name" value="S_locus_glycop"/>
    <property type="match status" value="1"/>
</dbReference>
<dbReference type="SUPFAM" id="SSF51110">
    <property type="entry name" value="alpha-D-mannose-specific plant lectins"/>
    <property type="match status" value="1"/>
</dbReference>
<evidence type="ECO:0000256" key="19">
    <source>
        <dbReference type="SAM" id="Phobius"/>
    </source>
</evidence>
<evidence type="ECO:0000259" key="22">
    <source>
        <dbReference type="PROSITE" id="PS50927"/>
    </source>
</evidence>
<dbReference type="Pfam" id="PF01453">
    <property type="entry name" value="B_lectin"/>
    <property type="match status" value="1"/>
</dbReference>
<keyword evidence="7 17" id="KW-0547">Nucleotide-binding</keyword>
<keyword evidence="2 17" id="KW-0723">Serine/threonine-protein kinase</keyword>
<evidence type="ECO:0000256" key="11">
    <source>
        <dbReference type="ARBA" id="ARBA00023136"/>
    </source>
</evidence>
<dbReference type="FunFam" id="3.30.200.20:FF:000059">
    <property type="entry name" value="S-receptor-like serine/threonine-protein kinase"/>
    <property type="match status" value="1"/>
</dbReference>
<keyword evidence="10 19" id="KW-1133">Transmembrane helix</keyword>
<dbReference type="InterPro" id="IPR000719">
    <property type="entry name" value="Prot_kinase_dom"/>
</dbReference>
<evidence type="ECO:0000256" key="2">
    <source>
        <dbReference type="ARBA" id="ARBA00022527"/>
    </source>
</evidence>
<dbReference type="SUPFAM" id="SSF56112">
    <property type="entry name" value="Protein kinase-like (PK-like)"/>
    <property type="match status" value="1"/>
</dbReference>
<evidence type="ECO:0000259" key="21">
    <source>
        <dbReference type="PROSITE" id="PS50011"/>
    </source>
</evidence>
<evidence type="ECO:0000256" key="10">
    <source>
        <dbReference type="ARBA" id="ARBA00022989"/>
    </source>
</evidence>
<accession>A0AAN8ZF84</accession>
<dbReference type="Gene3D" id="1.10.510.10">
    <property type="entry name" value="Transferase(Phosphotransferase) domain 1"/>
    <property type="match status" value="1"/>
</dbReference>
<keyword evidence="5 19" id="KW-0812">Transmembrane</keyword>
<comment type="similarity">
    <text evidence="17">Belongs to the protein kinase superfamily. Ser/Thr protein kinase family.</text>
</comment>
<evidence type="ECO:0000256" key="18">
    <source>
        <dbReference type="PROSITE-ProRule" id="PRU10141"/>
    </source>
</evidence>
<evidence type="ECO:0000256" key="16">
    <source>
        <dbReference type="ARBA" id="ARBA00048679"/>
    </source>
</evidence>
<keyword evidence="12" id="KW-1015">Disulfide bond</keyword>
<keyword evidence="11 19" id="KW-0472">Membrane</keyword>
<dbReference type="InterPro" id="IPR003609">
    <property type="entry name" value="Pan_app"/>
</dbReference>
<gene>
    <name evidence="24" type="ORF">RJ641_032147</name>
</gene>
<dbReference type="PROSITE" id="PS50927">
    <property type="entry name" value="BULB_LECTIN"/>
    <property type="match status" value="1"/>
</dbReference>
<dbReference type="Gene3D" id="2.90.10.10">
    <property type="entry name" value="Bulb-type lectin domain"/>
    <property type="match status" value="1"/>
</dbReference>
<dbReference type="PANTHER" id="PTHR47974:SF3">
    <property type="entry name" value="RECEPTOR-LIKE SERINE_THREONINE-PROTEIN KINASE"/>
    <property type="match status" value="1"/>
</dbReference>
<dbReference type="InterPro" id="IPR001480">
    <property type="entry name" value="Bulb-type_lectin_dom"/>
</dbReference>
<keyword evidence="8 17" id="KW-0418">Kinase</keyword>
<dbReference type="InterPro" id="IPR017441">
    <property type="entry name" value="Protein_kinase_ATP_BS"/>
</dbReference>
<evidence type="ECO:0000256" key="7">
    <source>
        <dbReference type="ARBA" id="ARBA00022741"/>
    </source>
</evidence>
<dbReference type="GO" id="GO:0004674">
    <property type="term" value="F:protein serine/threonine kinase activity"/>
    <property type="evidence" value="ECO:0007669"/>
    <property type="project" value="UniProtKB-KW"/>
</dbReference>
<evidence type="ECO:0000256" key="13">
    <source>
        <dbReference type="ARBA" id="ARBA00023170"/>
    </source>
</evidence>
<evidence type="ECO:0000313" key="25">
    <source>
        <dbReference type="Proteomes" id="UP001370490"/>
    </source>
</evidence>
<dbReference type="EC" id="2.7.11.1" evidence="17"/>
<reference evidence="24 25" key="1">
    <citation type="submission" date="2023-12" db="EMBL/GenBank/DDBJ databases">
        <title>A high-quality genome assembly for Dillenia turbinata (Dilleniales).</title>
        <authorList>
            <person name="Chanderbali A."/>
        </authorList>
    </citation>
    <scope>NUCLEOTIDE SEQUENCE [LARGE SCALE GENOMIC DNA]</scope>
    <source>
        <strain evidence="24">LSX21</strain>
        <tissue evidence="24">Leaf</tissue>
    </source>
</reference>
<dbReference type="InterPro" id="IPR000858">
    <property type="entry name" value="S_locus_glycoprot_dom"/>
</dbReference>
<evidence type="ECO:0000256" key="12">
    <source>
        <dbReference type="ARBA" id="ARBA00023157"/>
    </source>
</evidence>
<name>A0AAN8ZF84_9MAGN</name>
<evidence type="ECO:0000256" key="8">
    <source>
        <dbReference type="ARBA" id="ARBA00022777"/>
    </source>
</evidence>
<dbReference type="PANTHER" id="PTHR47974">
    <property type="entry name" value="OS07G0415500 PROTEIN"/>
    <property type="match status" value="1"/>
</dbReference>
<dbReference type="InterPro" id="IPR036426">
    <property type="entry name" value="Bulb-type_lectin_dom_sf"/>
</dbReference>
<evidence type="ECO:0000256" key="4">
    <source>
        <dbReference type="ARBA" id="ARBA00022679"/>
    </source>
</evidence>
<dbReference type="FunFam" id="1.10.510.10:FF:000537">
    <property type="entry name" value="Putative receptor-like protein kinase"/>
    <property type="match status" value="1"/>
</dbReference>
<dbReference type="PIRSF" id="PIRSF000641">
    <property type="entry name" value="SRK"/>
    <property type="match status" value="1"/>
</dbReference>